<gene>
    <name evidence="1" type="ORF">AY601_1112</name>
</gene>
<keyword evidence="2" id="KW-1185">Reference proteome</keyword>
<protein>
    <recommendedName>
        <fullName evidence="3">Peptidase S9 prolyl oligopeptidase catalytic domain-containing protein</fullName>
    </recommendedName>
</protein>
<dbReference type="AlphaFoldDB" id="A0A127V9X1"/>
<dbReference type="InterPro" id="IPR029058">
    <property type="entry name" value="AB_hydrolase_fold"/>
</dbReference>
<sequence>MIRILMLIVSMLAASCSQQKSTYKIDDLDSNGEINLQKWNYIIFHDDTLHKSPDKNKDYMKSIGLGSELDFASNPNSNGIFRINHFFSKVPHTDGFKSSKESIVGFEEISKSDLTGSIIYMYCNIISSKDQTGYMMSRSTDGLKLWVNGKEILHTAETRGFEQYFSDYVKINLHKGDNNILLKKVVNSTDLLIEVKLANYSSAVREYKKTSTGLILSNAIVLDTIKLRENQEKSLKEAVSYQFKNIQGNIVYTTTKTPNSSQNIITSSLTEGCAYMCSLTLGGQVISQPFFKGNPDKYYERINTNRYSFNDHVQQQIEPYMYRLDKLLKHDSRKSDWWWSFKVANLIYEIENCITKQKNKYHNDLTFGIQYRTYLSTLDSSMQDYLLITPDSLSSHEKVPLVLVLRPFIETQHPFLTSPQMSRYWGLLWAKNLSNKYRYTILMPSARLYQHEPMTPIAEADIFQAIEDVSKFYSIDKNRIYLHGNCSAGYRSLVLAEHHPHYFAAMGLYAPVTHLLNENSWIIKNSPQKNMNSYKTIPTILHYDPVDTHNPYSEFKDFIKDCHIKQIPLTISTKKYSGLHYNVHLVGEEAFDFFKDKKRSTEFKAAISRSENPERTINQPVILDFFGHPYLFVVNEKDLAKQGKTAYVARMIMKEYEKLLFARCPIKYDSEITTHDFETKNLFFIGHNFNNNLIKKSLKNISLSIKHDQVKINNTLYQGEGITFEAIFSSPINSKRNIIVYSTNSILKFEHKILSPWKSGFQRQIAIYDN</sequence>
<dbReference type="SUPFAM" id="SSF53474">
    <property type="entry name" value="alpha/beta-Hydrolases"/>
    <property type="match status" value="1"/>
</dbReference>
<reference evidence="1 2" key="1">
    <citation type="submission" date="2016-03" db="EMBL/GenBank/DDBJ databases">
        <title>Complete genome sequence of Pedobacter cryoconitis PAMC 27485.</title>
        <authorList>
            <person name="Lee J."/>
            <person name="Kim O.-S."/>
        </authorList>
    </citation>
    <scope>NUCLEOTIDE SEQUENCE [LARGE SCALE GENOMIC DNA]</scope>
    <source>
        <strain evidence="1 2">PAMC 27485</strain>
    </source>
</reference>
<dbReference type="Gene3D" id="3.40.50.1820">
    <property type="entry name" value="alpha/beta hydrolase"/>
    <property type="match status" value="1"/>
</dbReference>
<dbReference type="PATRIC" id="fig|188932.3.peg.1149"/>
<dbReference type="PROSITE" id="PS51257">
    <property type="entry name" value="PROKAR_LIPOPROTEIN"/>
    <property type="match status" value="1"/>
</dbReference>
<name>A0A127V9X1_9SPHI</name>
<dbReference type="OrthoDB" id="98874at2"/>
<evidence type="ECO:0008006" key="3">
    <source>
        <dbReference type="Google" id="ProtNLM"/>
    </source>
</evidence>
<organism evidence="1 2">
    <name type="scientific">Pedobacter cryoconitis</name>
    <dbReference type="NCBI Taxonomy" id="188932"/>
    <lineage>
        <taxon>Bacteria</taxon>
        <taxon>Pseudomonadati</taxon>
        <taxon>Bacteroidota</taxon>
        <taxon>Sphingobacteriia</taxon>
        <taxon>Sphingobacteriales</taxon>
        <taxon>Sphingobacteriaceae</taxon>
        <taxon>Pedobacter</taxon>
    </lineage>
</organism>
<dbReference type="KEGG" id="pcm:AY601_1112"/>
<evidence type="ECO:0000313" key="2">
    <source>
        <dbReference type="Proteomes" id="UP000071561"/>
    </source>
</evidence>
<dbReference type="Proteomes" id="UP000071561">
    <property type="component" value="Chromosome"/>
</dbReference>
<accession>A0A127V9X1</accession>
<evidence type="ECO:0000313" key="1">
    <source>
        <dbReference type="EMBL" id="AMP98039.1"/>
    </source>
</evidence>
<dbReference type="RefSeq" id="WP_157287721.1">
    <property type="nucleotide sequence ID" value="NZ_CP014504.1"/>
</dbReference>
<proteinExistence type="predicted"/>
<dbReference type="EMBL" id="CP014504">
    <property type="protein sequence ID" value="AMP98039.1"/>
    <property type="molecule type" value="Genomic_DNA"/>
</dbReference>